<keyword evidence="10" id="KW-1185">Reference proteome</keyword>
<dbReference type="EMBL" id="BJCL01000013">
    <property type="protein sequence ID" value="GCL65087.1"/>
    <property type="molecule type" value="Genomic_DNA"/>
</dbReference>
<proteinExistence type="inferred from homology"/>
<dbReference type="PROSITE" id="PS50283">
    <property type="entry name" value="NA_SOLUT_SYMP_3"/>
    <property type="match status" value="1"/>
</dbReference>
<evidence type="ECO:0000256" key="1">
    <source>
        <dbReference type="ARBA" id="ARBA00004141"/>
    </source>
</evidence>
<evidence type="ECO:0000256" key="8">
    <source>
        <dbReference type="SAM" id="Phobius"/>
    </source>
</evidence>
<feature type="transmembrane region" description="Helical" evidence="8">
    <location>
        <begin position="420"/>
        <end position="440"/>
    </location>
</feature>
<dbReference type="GO" id="GO:0005886">
    <property type="term" value="C:plasma membrane"/>
    <property type="evidence" value="ECO:0007669"/>
    <property type="project" value="TreeGrafter"/>
</dbReference>
<evidence type="ECO:0000256" key="3">
    <source>
        <dbReference type="ARBA" id="ARBA00022448"/>
    </source>
</evidence>
<comment type="caution">
    <text evidence="9">The sequence shown here is derived from an EMBL/GenBank/DDBJ whole genome shotgun (WGS) entry which is preliminary data.</text>
</comment>
<dbReference type="InterPro" id="IPR001734">
    <property type="entry name" value="Na/solute_symporter"/>
</dbReference>
<dbReference type="OrthoDB" id="9789704at2"/>
<feature type="transmembrane region" description="Helical" evidence="8">
    <location>
        <begin position="224"/>
        <end position="241"/>
    </location>
</feature>
<dbReference type="PANTHER" id="PTHR48086:SF7">
    <property type="entry name" value="SODIUM-SOLUTE SYMPORTER-RELATED"/>
    <property type="match status" value="1"/>
</dbReference>
<feature type="transmembrane region" description="Helical" evidence="8">
    <location>
        <begin position="149"/>
        <end position="167"/>
    </location>
</feature>
<feature type="transmembrane region" description="Helical" evidence="8">
    <location>
        <begin position="174"/>
        <end position="195"/>
    </location>
</feature>
<dbReference type="RefSeq" id="WP_137734805.1">
    <property type="nucleotide sequence ID" value="NZ_BJCL01000013.1"/>
</dbReference>
<feature type="transmembrane region" description="Helical" evidence="8">
    <location>
        <begin position="262"/>
        <end position="287"/>
    </location>
</feature>
<comment type="subcellular location">
    <subcellularLocation>
        <location evidence="1">Membrane</location>
        <topology evidence="1">Multi-pass membrane protein</topology>
    </subcellularLocation>
</comment>
<gene>
    <name evidence="9" type="primary">cht1</name>
    <name evidence="9" type="ORF">AQPW35_41680</name>
</gene>
<evidence type="ECO:0000256" key="7">
    <source>
        <dbReference type="RuleBase" id="RU362091"/>
    </source>
</evidence>
<accession>A0A480AY92</accession>
<dbReference type="GO" id="GO:0022857">
    <property type="term" value="F:transmembrane transporter activity"/>
    <property type="evidence" value="ECO:0007669"/>
    <property type="project" value="InterPro"/>
</dbReference>
<feature type="transmembrane region" description="Helical" evidence="8">
    <location>
        <begin position="76"/>
        <end position="94"/>
    </location>
</feature>
<dbReference type="PANTHER" id="PTHR48086">
    <property type="entry name" value="SODIUM/PROLINE SYMPORTER-RELATED"/>
    <property type="match status" value="1"/>
</dbReference>
<dbReference type="Gene3D" id="1.20.1730.10">
    <property type="entry name" value="Sodium/glucose cotransporter"/>
    <property type="match status" value="1"/>
</dbReference>
<dbReference type="InterPro" id="IPR038377">
    <property type="entry name" value="Na/Glc_symporter_sf"/>
</dbReference>
<comment type="similarity">
    <text evidence="2 7">Belongs to the sodium:solute symporter (SSF) (TC 2.A.21) family.</text>
</comment>
<feature type="transmembrane region" description="Helical" evidence="8">
    <location>
        <begin position="115"/>
        <end position="143"/>
    </location>
</feature>
<evidence type="ECO:0000256" key="2">
    <source>
        <dbReference type="ARBA" id="ARBA00006434"/>
    </source>
</evidence>
<feature type="transmembrane region" description="Helical" evidence="8">
    <location>
        <begin position="362"/>
        <end position="382"/>
    </location>
</feature>
<feature type="transmembrane region" description="Helical" evidence="8">
    <location>
        <begin position="6"/>
        <end position="25"/>
    </location>
</feature>
<evidence type="ECO:0000256" key="4">
    <source>
        <dbReference type="ARBA" id="ARBA00022692"/>
    </source>
</evidence>
<feature type="transmembrane region" description="Helical" evidence="8">
    <location>
        <begin position="446"/>
        <end position="468"/>
    </location>
</feature>
<reference evidence="10" key="1">
    <citation type="submission" date="2019-03" db="EMBL/GenBank/DDBJ databases">
        <title>Aquabacterium pictum sp.nov., the first bacteriochlorophyll a-containing freshwater bacterium in the genus Aquabacterium of the class Betaproteobacteria.</title>
        <authorList>
            <person name="Hirose S."/>
            <person name="Tank M."/>
            <person name="Hara E."/>
            <person name="Tamaki H."/>
            <person name="Takaichi S."/>
            <person name="Haruta S."/>
            <person name="Hanada S."/>
        </authorList>
    </citation>
    <scope>NUCLEOTIDE SEQUENCE [LARGE SCALE GENOMIC DNA]</scope>
    <source>
        <strain evidence="10">W35</strain>
    </source>
</reference>
<keyword evidence="5 8" id="KW-1133">Transmembrane helix</keyword>
<dbReference type="InterPro" id="IPR050277">
    <property type="entry name" value="Sodium:Solute_Symporter"/>
</dbReference>
<organism evidence="9 10">
    <name type="scientific">Pseudaquabacterium pictum</name>
    <dbReference type="NCBI Taxonomy" id="2315236"/>
    <lineage>
        <taxon>Bacteria</taxon>
        <taxon>Pseudomonadati</taxon>
        <taxon>Pseudomonadota</taxon>
        <taxon>Betaproteobacteria</taxon>
        <taxon>Burkholderiales</taxon>
        <taxon>Sphaerotilaceae</taxon>
        <taxon>Pseudaquabacterium</taxon>
    </lineage>
</organism>
<keyword evidence="6 8" id="KW-0472">Membrane</keyword>
<feature type="transmembrane region" description="Helical" evidence="8">
    <location>
        <begin position="316"/>
        <end position="341"/>
    </location>
</feature>
<evidence type="ECO:0000256" key="6">
    <source>
        <dbReference type="ARBA" id="ARBA00023136"/>
    </source>
</evidence>
<dbReference type="AlphaFoldDB" id="A0A480AY92"/>
<evidence type="ECO:0000313" key="9">
    <source>
        <dbReference type="EMBL" id="GCL65087.1"/>
    </source>
</evidence>
<sequence>MLITFVGVYLLVTIGIGLLAARRVHNAKDYLVAGRSLPLYMNVATVFATWFGAETVLSVSATFAKDGLSGIPGDPFGATVCLVLAALLFARLFYRMNLLTIGDFYKQRYGKAVEVLTSVAITLSYLGWTSAQPTALGLVIHVLSGGALALNHAILVGGAVVMVYTLFGGMWSVAFTDLLQTVVILVGLSLVAVLVGDMAGGPAKVIAQAAADGKFNFLPEDAPGWWAMAGAFFAFAFGSVPQQDVFQRMTSAKDEKTAVRGTIIGALIYFCFALVPIFIAYAALVAFPELAQLFSDEDARVIQRILPDLVLAQMPLWAQVLFFGALLSAILSTASGALLAPTAIFTENVLRPFVPHMPDRQFLLTLRLVLVTFTLGALLFALNSRSTMYEMVQNAYNVTLAGAFVPLVAGAYWRRANTQGALLSIILGIGTWLGATALAPESMVPANLLGLAASALGMLLGSLAPSLVPHRGMSIEAAIRHAQPAPHHAGGRQGGTHRH</sequence>
<evidence type="ECO:0000256" key="5">
    <source>
        <dbReference type="ARBA" id="ARBA00022989"/>
    </source>
</evidence>
<feature type="transmembrane region" description="Helical" evidence="8">
    <location>
        <begin position="37"/>
        <end position="64"/>
    </location>
</feature>
<feature type="transmembrane region" description="Helical" evidence="8">
    <location>
        <begin position="394"/>
        <end position="413"/>
    </location>
</feature>
<dbReference type="CDD" id="cd11474">
    <property type="entry name" value="SLC5sbd_CHT"/>
    <property type="match status" value="1"/>
</dbReference>
<evidence type="ECO:0000313" key="10">
    <source>
        <dbReference type="Proteomes" id="UP000301751"/>
    </source>
</evidence>
<keyword evidence="3" id="KW-0813">Transport</keyword>
<dbReference type="Proteomes" id="UP000301751">
    <property type="component" value="Unassembled WGS sequence"/>
</dbReference>
<name>A0A480AY92_9BURK</name>
<keyword evidence="4 8" id="KW-0812">Transmembrane</keyword>
<protein>
    <submittedName>
        <fullName evidence="9">Sodium:solute symporter</fullName>
    </submittedName>
</protein>
<dbReference type="Pfam" id="PF00474">
    <property type="entry name" value="SSF"/>
    <property type="match status" value="1"/>
</dbReference>